<feature type="domain" description="Peptidase M13 C-terminal" evidence="2">
    <location>
        <begin position="20"/>
        <end position="97"/>
    </location>
</feature>
<organism evidence="3 4">
    <name type="scientific">Strongyloides venezuelensis</name>
    <name type="common">Threadworm</name>
    <dbReference type="NCBI Taxonomy" id="75913"/>
    <lineage>
        <taxon>Eukaryota</taxon>
        <taxon>Metazoa</taxon>
        <taxon>Ecdysozoa</taxon>
        <taxon>Nematoda</taxon>
        <taxon>Chromadorea</taxon>
        <taxon>Rhabditida</taxon>
        <taxon>Tylenchina</taxon>
        <taxon>Panagrolaimomorpha</taxon>
        <taxon>Strongyloidoidea</taxon>
        <taxon>Strongyloididae</taxon>
        <taxon>Strongyloides</taxon>
    </lineage>
</organism>
<dbReference type="PANTHER" id="PTHR11733:SF167">
    <property type="entry name" value="FI17812P1-RELATED"/>
    <property type="match status" value="1"/>
</dbReference>
<accession>A0A0K0G680</accession>
<dbReference type="PANTHER" id="PTHR11733">
    <property type="entry name" value="ZINC METALLOPROTEASE FAMILY M13 NEPRILYSIN-RELATED"/>
    <property type="match status" value="1"/>
</dbReference>
<sequence length="101" mass="12109">MDNKDELILTSESIENFRKKLNVLLNNTNFTSEQLFFISIGRIFFEHKRKEHLEKQINDYHTPAEIHTNLALSNYKPFSNAFNCKLHSKINPEHKYEVWKK</sequence>
<dbReference type="PROSITE" id="PS51885">
    <property type="entry name" value="NEPRILYSIN"/>
    <property type="match status" value="1"/>
</dbReference>
<dbReference type="InterPro" id="IPR000718">
    <property type="entry name" value="Peptidase_M13"/>
</dbReference>
<evidence type="ECO:0000256" key="1">
    <source>
        <dbReference type="ARBA" id="ARBA00007357"/>
    </source>
</evidence>
<dbReference type="GO" id="GO:0005886">
    <property type="term" value="C:plasma membrane"/>
    <property type="evidence" value="ECO:0007669"/>
    <property type="project" value="TreeGrafter"/>
</dbReference>
<dbReference type="WBParaSite" id="SVE_2026200.1">
    <property type="protein sequence ID" value="SVE_2026200.1"/>
    <property type="gene ID" value="SVE_2026200"/>
</dbReference>
<dbReference type="InterPro" id="IPR024079">
    <property type="entry name" value="MetalloPept_cat_dom_sf"/>
</dbReference>
<dbReference type="GO" id="GO:0004222">
    <property type="term" value="F:metalloendopeptidase activity"/>
    <property type="evidence" value="ECO:0007669"/>
    <property type="project" value="InterPro"/>
</dbReference>
<keyword evidence="3" id="KW-1185">Reference proteome</keyword>
<dbReference type="Gene3D" id="3.40.390.10">
    <property type="entry name" value="Collagenase (Catalytic Domain)"/>
    <property type="match status" value="1"/>
</dbReference>
<evidence type="ECO:0000313" key="4">
    <source>
        <dbReference type="WBParaSite" id="SVE_2026200.1"/>
    </source>
</evidence>
<evidence type="ECO:0000259" key="2">
    <source>
        <dbReference type="Pfam" id="PF01431"/>
    </source>
</evidence>
<dbReference type="Proteomes" id="UP000035680">
    <property type="component" value="Unassembled WGS sequence"/>
</dbReference>
<evidence type="ECO:0000313" key="3">
    <source>
        <dbReference type="Proteomes" id="UP000035680"/>
    </source>
</evidence>
<reference evidence="4" key="2">
    <citation type="submission" date="2015-08" db="UniProtKB">
        <authorList>
            <consortium name="WormBaseParasite"/>
        </authorList>
    </citation>
    <scope>IDENTIFICATION</scope>
</reference>
<protein>
    <submittedName>
        <fullName evidence="4">Peptidase_M13 domain-containing protein</fullName>
    </submittedName>
</protein>
<name>A0A0K0G680_STRVS</name>
<dbReference type="GO" id="GO:0016485">
    <property type="term" value="P:protein processing"/>
    <property type="evidence" value="ECO:0007669"/>
    <property type="project" value="TreeGrafter"/>
</dbReference>
<dbReference type="SUPFAM" id="SSF55486">
    <property type="entry name" value="Metalloproteases ('zincins'), catalytic domain"/>
    <property type="match status" value="1"/>
</dbReference>
<dbReference type="AlphaFoldDB" id="A0A0K0G680"/>
<reference evidence="3" key="1">
    <citation type="submission" date="2014-07" db="EMBL/GenBank/DDBJ databases">
        <authorList>
            <person name="Martin A.A"/>
            <person name="De Silva N."/>
        </authorList>
    </citation>
    <scope>NUCLEOTIDE SEQUENCE</scope>
</reference>
<comment type="similarity">
    <text evidence="1">Belongs to the peptidase M13 family.</text>
</comment>
<dbReference type="InterPro" id="IPR018497">
    <property type="entry name" value="Peptidase_M13_C"/>
</dbReference>
<dbReference type="Pfam" id="PF01431">
    <property type="entry name" value="Peptidase_M13"/>
    <property type="match status" value="1"/>
</dbReference>
<proteinExistence type="inferred from homology"/>